<evidence type="ECO:0000313" key="2">
    <source>
        <dbReference type="EMBL" id="CAH9127994.1"/>
    </source>
</evidence>
<feature type="compositionally biased region" description="Basic and acidic residues" evidence="1">
    <location>
        <begin position="70"/>
        <end position="101"/>
    </location>
</feature>
<keyword evidence="3" id="KW-1185">Reference proteome</keyword>
<feature type="compositionally biased region" description="Basic and acidic residues" evidence="1">
    <location>
        <begin position="116"/>
        <end position="134"/>
    </location>
</feature>
<protein>
    <submittedName>
        <fullName evidence="2">Uncharacterized protein</fullName>
    </submittedName>
</protein>
<gene>
    <name evidence="2" type="ORF">CEPIT_LOCUS28754</name>
</gene>
<dbReference type="Proteomes" id="UP001152523">
    <property type="component" value="Unassembled WGS sequence"/>
</dbReference>
<feature type="region of interest" description="Disordered" evidence="1">
    <location>
        <begin position="40"/>
        <end position="102"/>
    </location>
</feature>
<feature type="compositionally biased region" description="Basic and acidic residues" evidence="1">
    <location>
        <begin position="40"/>
        <end position="52"/>
    </location>
</feature>
<proteinExistence type="predicted"/>
<evidence type="ECO:0000256" key="1">
    <source>
        <dbReference type="SAM" id="MobiDB-lite"/>
    </source>
</evidence>
<sequence length="134" mass="15439">MNFIQLDEMKNFNLSYIYSVLHIISSVQEREKAFTEIRLVRNHEEEKNKEQPDPPGGGAGPVKGVPLRQPQEEQPRRRLLESGKKVQAEEEEERGEHEKQLDLVYDPLQNGVIVDVPRDAHEHQHCGHEEAKVG</sequence>
<reference evidence="2" key="1">
    <citation type="submission" date="2022-07" db="EMBL/GenBank/DDBJ databases">
        <authorList>
            <person name="Macas J."/>
            <person name="Novak P."/>
            <person name="Neumann P."/>
        </authorList>
    </citation>
    <scope>NUCLEOTIDE SEQUENCE</scope>
</reference>
<feature type="region of interest" description="Disordered" evidence="1">
    <location>
        <begin position="114"/>
        <end position="134"/>
    </location>
</feature>
<name>A0AAV0EXL1_9ASTE</name>
<dbReference type="AlphaFoldDB" id="A0AAV0EXL1"/>
<organism evidence="2 3">
    <name type="scientific">Cuscuta epithymum</name>
    <dbReference type="NCBI Taxonomy" id="186058"/>
    <lineage>
        <taxon>Eukaryota</taxon>
        <taxon>Viridiplantae</taxon>
        <taxon>Streptophyta</taxon>
        <taxon>Embryophyta</taxon>
        <taxon>Tracheophyta</taxon>
        <taxon>Spermatophyta</taxon>
        <taxon>Magnoliopsida</taxon>
        <taxon>eudicotyledons</taxon>
        <taxon>Gunneridae</taxon>
        <taxon>Pentapetalae</taxon>
        <taxon>asterids</taxon>
        <taxon>lamiids</taxon>
        <taxon>Solanales</taxon>
        <taxon>Convolvulaceae</taxon>
        <taxon>Cuscuteae</taxon>
        <taxon>Cuscuta</taxon>
        <taxon>Cuscuta subgen. Cuscuta</taxon>
    </lineage>
</organism>
<dbReference type="EMBL" id="CAMAPF010000948">
    <property type="protein sequence ID" value="CAH9127994.1"/>
    <property type="molecule type" value="Genomic_DNA"/>
</dbReference>
<evidence type="ECO:0000313" key="3">
    <source>
        <dbReference type="Proteomes" id="UP001152523"/>
    </source>
</evidence>
<accession>A0AAV0EXL1</accession>
<comment type="caution">
    <text evidence="2">The sequence shown here is derived from an EMBL/GenBank/DDBJ whole genome shotgun (WGS) entry which is preliminary data.</text>
</comment>